<dbReference type="InParanoid" id="A0A024FTQ5"/>
<comment type="caution">
    <text evidence="1">The sequence shown here is derived from an EMBL/GenBank/DDBJ whole genome shotgun (WGS) entry which is preliminary data.</text>
</comment>
<dbReference type="AlphaFoldDB" id="A0A024FTQ5"/>
<protein>
    <submittedName>
        <fullName evidence="1">Uncharacterized protein</fullName>
    </submittedName>
</protein>
<proteinExistence type="predicted"/>
<keyword evidence="2" id="KW-1185">Reference proteome</keyword>
<reference evidence="1 2" key="1">
    <citation type="submission" date="2012-05" db="EMBL/GenBank/DDBJ databases">
        <title>Recombination and specialization in a pathogen metapopulation.</title>
        <authorList>
            <person name="Gardiner A."/>
            <person name="Kemen E."/>
            <person name="Schultz-Larsen T."/>
            <person name="MacLean D."/>
            <person name="Van Oosterhout C."/>
            <person name="Jones J.D.G."/>
        </authorList>
    </citation>
    <scope>NUCLEOTIDE SEQUENCE [LARGE SCALE GENOMIC DNA]</scope>
    <source>
        <strain evidence="1 2">Ac Nc2</strain>
    </source>
</reference>
<evidence type="ECO:0000313" key="1">
    <source>
        <dbReference type="EMBL" id="CCI10508.1"/>
    </source>
</evidence>
<dbReference type="Proteomes" id="UP000053237">
    <property type="component" value="Unassembled WGS sequence"/>
</dbReference>
<evidence type="ECO:0000313" key="2">
    <source>
        <dbReference type="Proteomes" id="UP000053237"/>
    </source>
</evidence>
<sequence>MRFSQIHSPLKSLRDYSKPSHRLRQERTSVCTNIDDIKTCLLEHIGAIYMEEMKDIDGFDKSTKCCFTMKTLFQFFFSYHNTHSSTSSTHTRLDNHWIVHTRVDKLPSLFQCSHRTIRPRNDRNIVLDCHRSCSFFTIPPRLAAIISLMEWPIPSWIKSRQVGRHEDGESDASRWFFTILCAATFFCKEHPFL</sequence>
<gene>
    <name evidence="1" type="ORF">BN9_103990</name>
</gene>
<accession>A0A024FTQ5</accession>
<organism evidence="1 2">
    <name type="scientific">Albugo candida</name>
    <dbReference type="NCBI Taxonomy" id="65357"/>
    <lineage>
        <taxon>Eukaryota</taxon>
        <taxon>Sar</taxon>
        <taxon>Stramenopiles</taxon>
        <taxon>Oomycota</taxon>
        <taxon>Peronosporomycetes</taxon>
        <taxon>Albuginales</taxon>
        <taxon>Albuginaceae</taxon>
        <taxon>Albugo</taxon>
    </lineage>
</organism>
<dbReference type="EMBL" id="CAIX01000276">
    <property type="protein sequence ID" value="CCI10508.1"/>
    <property type="molecule type" value="Genomic_DNA"/>
</dbReference>
<name>A0A024FTQ5_9STRA</name>